<organism evidence="1 2">
    <name type="scientific">Sinorhizobium alkalisoli</name>
    <dbReference type="NCBI Taxonomy" id="1752398"/>
    <lineage>
        <taxon>Bacteria</taxon>
        <taxon>Pseudomonadati</taxon>
        <taxon>Pseudomonadota</taxon>
        <taxon>Alphaproteobacteria</taxon>
        <taxon>Hyphomicrobiales</taxon>
        <taxon>Rhizobiaceae</taxon>
        <taxon>Sinorhizobium/Ensifer group</taxon>
        <taxon>Sinorhizobium</taxon>
    </lineage>
</organism>
<dbReference type="OrthoDB" id="8421785at2"/>
<dbReference type="STRING" id="1752398.A8M32_19860"/>
<dbReference type="AlphaFoldDB" id="A0A1E3V7X0"/>
<reference evidence="2" key="1">
    <citation type="submission" date="2016-05" db="EMBL/GenBank/DDBJ databases">
        <authorList>
            <person name="Li Y."/>
        </authorList>
    </citation>
    <scope>NUCLEOTIDE SEQUENCE [LARGE SCALE GENOMIC DNA]</scope>
    <source>
        <strain evidence="2">YIC4027</strain>
    </source>
</reference>
<gene>
    <name evidence="1" type="ORF">A8M32_19860</name>
</gene>
<dbReference type="EMBL" id="LYBW01000061">
    <property type="protein sequence ID" value="ODR89575.1"/>
    <property type="molecule type" value="Genomic_DNA"/>
</dbReference>
<dbReference type="SUPFAM" id="SSF52540">
    <property type="entry name" value="P-loop containing nucleoside triphosphate hydrolases"/>
    <property type="match status" value="1"/>
</dbReference>
<sequence length="275" mass="30363">MPSHELRSAATRHRPTRETARLPAGIQFVEFFGLPGIGKTTASRHLALHLQHSGHSVSEAKIAMESRTLLGRQLYRVGLVLPRLFKQDFRSIAARIARFVAQGEQETATDLIRVTWNLWTVAAYIHAERSRSGSITILDQGLLQGFWSVLLKSRQKRTSESWLDILSAIGVEDIIFVDLRGDPDLAQDRLRTRGDRSSRLQRAASGETALWAKADGAYRKMKAEIGEPLVSSACALMLATVDASASASPEQIACRTYEATLLASRRHGPVPPESL</sequence>
<accession>A0A1E3V7X0</accession>
<protein>
    <recommendedName>
        <fullName evidence="3">Thymidylate kinase</fullName>
    </recommendedName>
</protein>
<dbReference type="Gene3D" id="3.40.50.300">
    <property type="entry name" value="P-loop containing nucleotide triphosphate hydrolases"/>
    <property type="match status" value="1"/>
</dbReference>
<keyword evidence="2" id="KW-1185">Reference proteome</keyword>
<evidence type="ECO:0000313" key="2">
    <source>
        <dbReference type="Proteomes" id="UP000094342"/>
    </source>
</evidence>
<dbReference type="Proteomes" id="UP000094342">
    <property type="component" value="Unassembled WGS sequence"/>
</dbReference>
<dbReference type="InterPro" id="IPR027417">
    <property type="entry name" value="P-loop_NTPase"/>
</dbReference>
<proteinExistence type="predicted"/>
<evidence type="ECO:0008006" key="3">
    <source>
        <dbReference type="Google" id="ProtNLM"/>
    </source>
</evidence>
<name>A0A1E3V7X0_9HYPH</name>
<comment type="caution">
    <text evidence="1">The sequence shown here is derived from an EMBL/GenBank/DDBJ whole genome shotgun (WGS) entry which is preliminary data.</text>
</comment>
<evidence type="ECO:0000313" key="1">
    <source>
        <dbReference type="EMBL" id="ODR89575.1"/>
    </source>
</evidence>